<gene>
    <name evidence="7" type="ORF">ASN18_0481</name>
</gene>
<sequence length="402" mass="44145">MVEVKGAEILICGAGIIGLTVARELISAGYKDICLIEKEDALGRHASGRNSGVLHAGIYYTPDTLRAKSCLKGNMLMKEYCKEHGLPLFDSGKVIVAKNEQEIPILKELFKRATANGAKVELIDETQLNEIEPAAKTCESALYSYDTAVVDPKAVLKSLYDGLLQTGKVTILKNTQFKGIKGSAACMTTKGEITFGTFINAAGAYSDKVAHAFGVGLGFSLVPFKGIYRKLRPERASMIRGSIYPVPDIRNPFLGVHFTRGIDGSVYLGPTAIPALGRENYGILKGVDSEAIEILRRALVLFSENPKFREVAFTEPKKYLFKYFFEDARVLVKDLRPEDVIPTDKAGIRPQLVDWKTKELVTDFMVVKDGNSVHVLNSISPAFTSSMDFARFIVNNYINNAA</sequence>
<dbReference type="PANTHER" id="PTHR43104">
    <property type="entry name" value="L-2-HYDROXYGLUTARATE DEHYDROGENASE, MITOCHONDRIAL"/>
    <property type="match status" value="1"/>
</dbReference>
<keyword evidence="8" id="KW-1185">Reference proteome</keyword>
<dbReference type="RefSeq" id="WP_085051010.1">
    <property type="nucleotide sequence ID" value="NZ_LNQR01000020.1"/>
</dbReference>
<evidence type="ECO:0000256" key="4">
    <source>
        <dbReference type="ARBA" id="ARBA00023002"/>
    </source>
</evidence>
<dbReference type="SUPFAM" id="SSF51905">
    <property type="entry name" value="FAD/NAD(P)-binding domain"/>
    <property type="match status" value="1"/>
</dbReference>
<dbReference type="Gene3D" id="3.30.9.10">
    <property type="entry name" value="D-Amino Acid Oxidase, subunit A, domain 2"/>
    <property type="match status" value="1"/>
</dbReference>
<dbReference type="GO" id="GO:0003973">
    <property type="term" value="F:(S)-2-hydroxy-acid oxidase activity"/>
    <property type="evidence" value="ECO:0007669"/>
    <property type="project" value="UniProtKB-EC"/>
</dbReference>
<evidence type="ECO:0000259" key="6">
    <source>
        <dbReference type="Pfam" id="PF01266"/>
    </source>
</evidence>
<protein>
    <submittedName>
        <fullName evidence="7">Aminobutyraldehyde dehydrogenase</fullName>
        <ecNumber evidence="7">1.1.3.15</ecNumber>
    </submittedName>
</protein>
<evidence type="ECO:0000313" key="7">
    <source>
        <dbReference type="EMBL" id="KWT92776.1"/>
    </source>
</evidence>
<evidence type="ECO:0000256" key="1">
    <source>
        <dbReference type="ARBA" id="ARBA00001974"/>
    </source>
</evidence>
<evidence type="ECO:0000256" key="3">
    <source>
        <dbReference type="ARBA" id="ARBA00022827"/>
    </source>
</evidence>
<comment type="caution">
    <text evidence="7">The sequence shown here is derived from an EMBL/GenBank/DDBJ whole genome shotgun (WGS) entry which is preliminary data.</text>
</comment>
<dbReference type="EMBL" id="LNQR01000020">
    <property type="protein sequence ID" value="KWT92776.1"/>
    <property type="molecule type" value="Genomic_DNA"/>
</dbReference>
<dbReference type="Pfam" id="PF01266">
    <property type="entry name" value="DAO"/>
    <property type="match status" value="1"/>
</dbReference>
<keyword evidence="2" id="KW-0285">Flavoprotein</keyword>
<accession>A0ABR5SIP8</accession>
<keyword evidence="4 7" id="KW-0560">Oxidoreductase</keyword>
<reference evidence="7 8" key="1">
    <citation type="submission" date="2015-11" db="EMBL/GenBank/DDBJ databases">
        <authorList>
            <person name="Lin W."/>
        </authorList>
    </citation>
    <scope>NUCLEOTIDE SEQUENCE [LARGE SCALE GENOMIC DNA]</scope>
    <source>
        <strain evidence="7 8">HCH-1</strain>
    </source>
</reference>
<dbReference type="Gene3D" id="3.50.50.60">
    <property type="entry name" value="FAD/NAD(P)-binding domain"/>
    <property type="match status" value="1"/>
</dbReference>
<dbReference type="Proteomes" id="UP000060487">
    <property type="component" value="Unassembled WGS sequence"/>
</dbReference>
<name>A0ABR5SIP8_9BACT</name>
<dbReference type="InterPro" id="IPR036188">
    <property type="entry name" value="FAD/NAD-bd_sf"/>
</dbReference>
<dbReference type="NCBIfam" id="NF008726">
    <property type="entry name" value="PRK11728.1"/>
    <property type="match status" value="1"/>
</dbReference>
<dbReference type="PANTHER" id="PTHR43104:SF2">
    <property type="entry name" value="L-2-HYDROXYGLUTARATE DEHYDROGENASE, MITOCHONDRIAL"/>
    <property type="match status" value="1"/>
</dbReference>
<keyword evidence="3" id="KW-0274">FAD</keyword>
<organism evidence="7 8">
    <name type="scientific">Candidatus Magnetominusculus xianensis</name>
    <dbReference type="NCBI Taxonomy" id="1748249"/>
    <lineage>
        <taxon>Bacteria</taxon>
        <taxon>Pseudomonadati</taxon>
        <taxon>Nitrospirota</taxon>
        <taxon>Nitrospiria</taxon>
        <taxon>Nitrospirales</taxon>
        <taxon>Nitrospiraceae</taxon>
        <taxon>Candidatus Magnetominusculus</taxon>
    </lineage>
</organism>
<evidence type="ECO:0000256" key="2">
    <source>
        <dbReference type="ARBA" id="ARBA00022630"/>
    </source>
</evidence>
<evidence type="ECO:0000256" key="5">
    <source>
        <dbReference type="ARBA" id="ARBA00037941"/>
    </source>
</evidence>
<dbReference type="InterPro" id="IPR006076">
    <property type="entry name" value="FAD-dep_OxRdtase"/>
</dbReference>
<feature type="domain" description="FAD dependent oxidoreductase" evidence="6">
    <location>
        <begin position="9"/>
        <end position="300"/>
    </location>
</feature>
<comment type="cofactor">
    <cofactor evidence="1">
        <name>FAD</name>
        <dbReference type="ChEBI" id="CHEBI:57692"/>
    </cofactor>
</comment>
<dbReference type="EC" id="1.1.3.15" evidence="7"/>
<comment type="similarity">
    <text evidence="5">Belongs to the L2HGDH family.</text>
</comment>
<proteinExistence type="inferred from homology"/>
<evidence type="ECO:0000313" key="8">
    <source>
        <dbReference type="Proteomes" id="UP000060487"/>
    </source>
</evidence>